<comment type="caution">
    <text evidence="1">The sequence shown here is derived from an EMBL/GenBank/DDBJ whole genome shotgun (WGS) entry which is preliminary data.</text>
</comment>
<keyword evidence="2" id="KW-1185">Reference proteome</keyword>
<accession>A0A843W583</accession>
<feature type="non-terminal residue" evidence="1">
    <location>
        <position position="86"/>
    </location>
</feature>
<gene>
    <name evidence="1" type="ORF">Taro_033615</name>
</gene>
<evidence type="ECO:0000313" key="2">
    <source>
        <dbReference type="Proteomes" id="UP000652761"/>
    </source>
</evidence>
<evidence type="ECO:0000313" key="1">
    <source>
        <dbReference type="EMBL" id="MQM00871.1"/>
    </source>
</evidence>
<organism evidence="1 2">
    <name type="scientific">Colocasia esculenta</name>
    <name type="common">Wild taro</name>
    <name type="synonym">Arum esculentum</name>
    <dbReference type="NCBI Taxonomy" id="4460"/>
    <lineage>
        <taxon>Eukaryota</taxon>
        <taxon>Viridiplantae</taxon>
        <taxon>Streptophyta</taxon>
        <taxon>Embryophyta</taxon>
        <taxon>Tracheophyta</taxon>
        <taxon>Spermatophyta</taxon>
        <taxon>Magnoliopsida</taxon>
        <taxon>Liliopsida</taxon>
        <taxon>Araceae</taxon>
        <taxon>Aroideae</taxon>
        <taxon>Colocasieae</taxon>
        <taxon>Colocasia</taxon>
    </lineage>
</organism>
<proteinExistence type="predicted"/>
<reference evidence="1" key="1">
    <citation type="submission" date="2017-07" db="EMBL/GenBank/DDBJ databases">
        <title>Taro Niue Genome Assembly and Annotation.</title>
        <authorList>
            <person name="Atibalentja N."/>
            <person name="Keating K."/>
            <person name="Fields C.J."/>
        </authorList>
    </citation>
    <scope>NUCLEOTIDE SEQUENCE</scope>
    <source>
        <strain evidence="1">Niue_2</strain>
        <tissue evidence="1">Leaf</tissue>
    </source>
</reference>
<dbReference type="Proteomes" id="UP000652761">
    <property type="component" value="Unassembled WGS sequence"/>
</dbReference>
<protein>
    <submittedName>
        <fullName evidence="1">Uncharacterized protein</fullName>
    </submittedName>
</protein>
<name>A0A843W583_COLES</name>
<dbReference type="AlphaFoldDB" id="A0A843W583"/>
<sequence length="86" mass="10169">MECPWLQARFEPFLGDCFLFWWLAKEFMFWRVIQLQIEESCQTVLLLRLKDQMYKNPPGFEANSELLNISLASMSSIAQLAMIIFT</sequence>
<dbReference type="EMBL" id="NMUH01002577">
    <property type="protein sequence ID" value="MQM00871.1"/>
    <property type="molecule type" value="Genomic_DNA"/>
</dbReference>